<dbReference type="InterPro" id="IPR017451">
    <property type="entry name" value="F-box-assoc_interact_dom"/>
</dbReference>
<dbReference type="InterPro" id="IPR001810">
    <property type="entry name" value="F-box_dom"/>
</dbReference>
<proteinExistence type="predicted"/>
<accession>A0A835C3U8</accession>
<dbReference type="Pfam" id="PF00646">
    <property type="entry name" value="F-box"/>
    <property type="match status" value="1"/>
</dbReference>
<feature type="domain" description="F-box" evidence="1">
    <location>
        <begin position="38"/>
        <end position="84"/>
    </location>
</feature>
<comment type="caution">
    <text evidence="2">The sequence shown here is derived from an EMBL/GenBank/DDBJ whole genome shotgun (WGS) entry which is preliminary data.</text>
</comment>
<dbReference type="AlphaFoldDB" id="A0A835C3U8"/>
<reference evidence="2" key="1">
    <citation type="submission" date="2020-07" db="EMBL/GenBank/DDBJ databases">
        <title>Genome sequence and genetic diversity analysis of an under-domesticated orphan crop, white fonio (Digitaria exilis).</title>
        <authorList>
            <person name="Bennetzen J.L."/>
            <person name="Chen S."/>
            <person name="Ma X."/>
            <person name="Wang X."/>
            <person name="Yssel A.E.J."/>
            <person name="Chaluvadi S.R."/>
            <person name="Johnson M."/>
            <person name="Gangashetty P."/>
            <person name="Hamidou F."/>
            <person name="Sanogo M.D."/>
            <person name="Zwaenepoel A."/>
            <person name="Wallace J."/>
            <person name="Van De Peer Y."/>
            <person name="Van Deynze A."/>
        </authorList>
    </citation>
    <scope>NUCLEOTIDE SEQUENCE</scope>
    <source>
        <tissue evidence="2">Leaves</tissue>
    </source>
</reference>
<dbReference type="InterPro" id="IPR013187">
    <property type="entry name" value="F-box-assoc_dom_typ3"/>
</dbReference>
<evidence type="ECO:0000313" key="2">
    <source>
        <dbReference type="EMBL" id="KAF8721028.1"/>
    </source>
</evidence>
<keyword evidence="3" id="KW-1185">Reference proteome</keyword>
<sequence>MQLHPVKSSFRPFAKDLIHFQAALPRRKMGRRSRRKTRNPANKLTDDLIVEILSRLPVKSLCRFKSVSSRWNGLISDPVHRRRLPQTLAGLFYDTWNQARFPEEARHFTSLWERRRPFPGPPLFCPSFSFIPDYEDVDISLTDSCNGLLLCRRPKNTSSDEFCYVVCNPATESWVVLPDSSAGGKVRNVRLAFDPVDSPHFYVFEFEFGGRGVDIYSSQTGEWSYKKSEWYQYRGISGEESSVFFNGLLHIVTVQFQCMLAAVDVVGETWLTVSLPEYVGEMNSRDPGFVGQYHGQLCYITQGDCETHMSIWVLENYAFEHWTLKHRVSVQRLTEKIIPPPSSYRLVTIHPHCNWILYSAGWDQTLMAYNVDRGEVHVIRNLGSDCLMPYFPYVPLYSGSLTDGH</sequence>
<dbReference type="Proteomes" id="UP000636709">
    <property type="component" value="Unassembled WGS sequence"/>
</dbReference>
<gene>
    <name evidence="2" type="ORF">HU200_023440</name>
</gene>
<organism evidence="2 3">
    <name type="scientific">Digitaria exilis</name>
    <dbReference type="NCBI Taxonomy" id="1010633"/>
    <lineage>
        <taxon>Eukaryota</taxon>
        <taxon>Viridiplantae</taxon>
        <taxon>Streptophyta</taxon>
        <taxon>Embryophyta</taxon>
        <taxon>Tracheophyta</taxon>
        <taxon>Spermatophyta</taxon>
        <taxon>Magnoliopsida</taxon>
        <taxon>Liliopsida</taxon>
        <taxon>Poales</taxon>
        <taxon>Poaceae</taxon>
        <taxon>PACMAD clade</taxon>
        <taxon>Panicoideae</taxon>
        <taxon>Panicodae</taxon>
        <taxon>Paniceae</taxon>
        <taxon>Anthephorinae</taxon>
        <taxon>Digitaria</taxon>
    </lineage>
</organism>
<dbReference type="CDD" id="cd22157">
    <property type="entry name" value="F-box_AtFBW1-like"/>
    <property type="match status" value="1"/>
</dbReference>
<dbReference type="SUPFAM" id="SSF81383">
    <property type="entry name" value="F-box domain"/>
    <property type="match status" value="1"/>
</dbReference>
<dbReference type="SUPFAM" id="SSF82171">
    <property type="entry name" value="DPP6 N-terminal domain-like"/>
    <property type="match status" value="1"/>
</dbReference>
<dbReference type="EMBL" id="JACEFO010001687">
    <property type="protein sequence ID" value="KAF8721028.1"/>
    <property type="molecule type" value="Genomic_DNA"/>
</dbReference>
<dbReference type="PANTHER" id="PTHR35546:SF80">
    <property type="entry name" value="F-BOX DOMAIN CONTAINING PROTEIN EXPRESSED"/>
    <property type="match status" value="1"/>
</dbReference>
<evidence type="ECO:0000259" key="1">
    <source>
        <dbReference type="PROSITE" id="PS50181"/>
    </source>
</evidence>
<dbReference type="Gene3D" id="1.20.1280.50">
    <property type="match status" value="1"/>
</dbReference>
<dbReference type="OrthoDB" id="605328at2759"/>
<dbReference type="PROSITE" id="PS50181">
    <property type="entry name" value="FBOX"/>
    <property type="match status" value="1"/>
</dbReference>
<dbReference type="SMART" id="SM00256">
    <property type="entry name" value="FBOX"/>
    <property type="match status" value="1"/>
</dbReference>
<evidence type="ECO:0000313" key="3">
    <source>
        <dbReference type="Proteomes" id="UP000636709"/>
    </source>
</evidence>
<name>A0A835C3U8_9POAL</name>
<dbReference type="InterPro" id="IPR036047">
    <property type="entry name" value="F-box-like_dom_sf"/>
</dbReference>
<protein>
    <recommendedName>
        <fullName evidence="1">F-box domain-containing protein</fullName>
    </recommendedName>
</protein>
<dbReference type="PANTHER" id="PTHR35546">
    <property type="entry name" value="F-BOX PROTEIN INTERACTION DOMAIN PROTEIN-RELATED"/>
    <property type="match status" value="1"/>
</dbReference>
<dbReference type="NCBIfam" id="TIGR01640">
    <property type="entry name" value="F_box_assoc_1"/>
    <property type="match status" value="1"/>
</dbReference>
<dbReference type="InterPro" id="IPR055290">
    <property type="entry name" value="At3g26010-like"/>
</dbReference>
<dbReference type="Pfam" id="PF08268">
    <property type="entry name" value="FBA_3"/>
    <property type="match status" value="1"/>
</dbReference>